<dbReference type="OrthoDB" id="9804019at2"/>
<evidence type="ECO:0000259" key="6">
    <source>
        <dbReference type="PROSITE" id="PS50045"/>
    </source>
</evidence>
<dbReference type="PANTHER" id="PTHR32071:SF117">
    <property type="entry name" value="PTS-DEPENDENT DIHYDROXYACETONE KINASE OPERON REGULATORY PROTEIN-RELATED"/>
    <property type="match status" value="1"/>
</dbReference>
<accession>A0A1S6HL47</accession>
<dbReference type="AlphaFoldDB" id="A0A1S6HL47"/>
<dbReference type="SUPFAM" id="SSF52540">
    <property type="entry name" value="P-loop containing nucleoside triphosphate hydrolases"/>
    <property type="match status" value="1"/>
</dbReference>
<feature type="domain" description="Sigma-54 factor interaction" evidence="6">
    <location>
        <begin position="202"/>
        <end position="431"/>
    </location>
</feature>
<proteinExistence type="predicted"/>
<keyword evidence="1" id="KW-0547">Nucleotide-binding</keyword>
<dbReference type="KEGG" id="spsw:Sps_01044"/>
<evidence type="ECO:0000256" key="5">
    <source>
        <dbReference type="ARBA" id="ARBA00023163"/>
    </source>
</evidence>
<reference evidence="7 8" key="1">
    <citation type="submission" date="2016-03" db="EMBL/GenBank/DDBJ databases">
        <title>Complete genome sequence of Shewanella psychrophila WP2, a deep sea bacterium isolated from west Pacific sediment.</title>
        <authorList>
            <person name="Xu G."/>
            <person name="Jian H."/>
        </authorList>
    </citation>
    <scope>NUCLEOTIDE SEQUENCE [LARGE SCALE GENOMIC DNA]</scope>
    <source>
        <strain evidence="7 8">WP2</strain>
    </source>
</reference>
<dbReference type="InterPro" id="IPR002197">
    <property type="entry name" value="HTH_Fis"/>
</dbReference>
<sequence length="519" mass="58786">MTSKQWLEQTSSLLECTQKHELTAQLMETLQQQLGLSDCVLLVPSVDGRRLILSQFRSDNCLKVDPQAEWDVTDFSHPFAHVLQTGKPMVLDYFSLAYWREEVKFVQLVSGLPQEINLLMFPLIQDRHVSGLLIFAVSVADTKEMLQDQQWQHYCGVFMRHWQLLSTVASQSGQASFLADSLSQAKDEIRHQKSLKALSQVLVGEADKMYKLRGEILRVSGTDLSVMVQGATGTGKELVAKAIHDHSLRHDEPFVAINCAAIPENLLESELFGYEKGAFSGAHAKKRGLIAQADKGTLFLDEIGDMPLNLQSKLLRVLESGHFRALGASKEEHSNFRLVAATHVNLKQRVDDGEFRRDLYYRLCQFPIHVPALNERLDDLSLLVNHFINGFNRHHRREITGVRYETLLKLKRHSYPGNVRELRNIIEYACALTSHHGELEVSALPEFESAELIDIGCISSVEGDFGDIEDLRLAVAEFERQVIRDRLDKFKGDRAKAAMSLGMPKRTFSHKCLKLEINE</sequence>
<dbReference type="GO" id="GO:0006355">
    <property type="term" value="P:regulation of DNA-templated transcription"/>
    <property type="evidence" value="ECO:0007669"/>
    <property type="project" value="InterPro"/>
</dbReference>
<dbReference type="Gene3D" id="3.40.50.300">
    <property type="entry name" value="P-loop containing nucleotide triphosphate hydrolases"/>
    <property type="match status" value="1"/>
</dbReference>
<evidence type="ECO:0000256" key="3">
    <source>
        <dbReference type="ARBA" id="ARBA00023015"/>
    </source>
</evidence>
<dbReference type="PROSITE" id="PS00676">
    <property type="entry name" value="SIGMA54_INTERACT_2"/>
    <property type="match status" value="1"/>
</dbReference>
<dbReference type="InterPro" id="IPR025944">
    <property type="entry name" value="Sigma_54_int_dom_CS"/>
</dbReference>
<dbReference type="InterPro" id="IPR009057">
    <property type="entry name" value="Homeodomain-like_sf"/>
</dbReference>
<evidence type="ECO:0000313" key="8">
    <source>
        <dbReference type="Proteomes" id="UP000189545"/>
    </source>
</evidence>
<dbReference type="InterPro" id="IPR025943">
    <property type="entry name" value="Sigma_54_int_dom_ATP-bd_2"/>
</dbReference>
<organism evidence="7 8">
    <name type="scientific">Shewanella psychrophila</name>
    <dbReference type="NCBI Taxonomy" id="225848"/>
    <lineage>
        <taxon>Bacteria</taxon>
        <taxon>Pseudomonadati</taxon>
        <taxon>Pseudomonadota</taxon>
        <taxon>Gammaproteobacteria</taxon>
        <taxon>Alteromonadales</taxon>
        <taxon>Shewanellaceae</taxon>
        <taxon>Shewanella</taxon>
    </lineage>
</organism>
<dbReference type="Pfam" id="PF02954">
    <property type="entry name" value="HTH_8"/>
    <property type="match status" value="1"/>
</dbReference>
<gene>
    <name evidence="7" type="ORF">Sps_01044</name>
</gene>
<dbReference type="SMART" id="SM00382">
    <property type="entry name" value="AAA"/>
    <property type="match status" value="1"/>
</dbReference>
<dbReference type="Proteomes" id="UP000189545">
    <property type="component" value="Chromosome"/>
</dbReference>
<dbReference type="PROSITE" id="PS00688">
    <property type="entry name" value="SIGMA54_INTERACT_3"/>
    <property type="match status" value="1"/>
</dbReference>
<keyword evidence="5" id="KW-0804">Transcription</keyword>
<evidence type="ECO:0000313" key="7">
    <source>
        <dbReference type="EMBL" id="AQS36233.1"/>
    </source>
</evidence>
<keyword evidence="3" id="KW-0805">Transcription regulation</keyword>
<dbReference type="FunFam" id="3.40.50.300:FF:000006">
    <property type="entry name" value="DNA-binding transcriptional regulator NtrC"/>
    <property type="match status" value="1"/>
</dbReference>
<dbReference type="PANTHER" id="PTHR32071">
    <property type="entry name" value="TRANSCRIPTIONAL REGULATORY PROTEIN"/>
    <property type="match status" value="1"/>
</dbReference>
<keyword evidence="2" id="KW-0067">ATP-binding</keyword>
<name>A0A1S6HL47_9GAMM</name>
<dbReference type="EMBL" id="CP014782">
    <property type="protein sequence ID" value="AQS36233.1"/>
    <property type="molecule type" value="Genomic_DNA"/>
</dbReference>
<evidence type="ECO:0000256" key="2">
    <source>
        <dbReference type="ARBA" id="ARBA00022840"/>
    </source>
</evidence>
<dbReference type="InterPro" id="IPR003593">
    <property type="entry name" value="AAA+_ATPase"/>
</dbReference>
<dbReference type="CDD" id="cd00009">
    <property type="entry name" value="AAA"/>
    <property type="match status" value="1"/>
</dbReference>
<dbReference type="Pfam" id="PF01590">
    <property type="entry name" value="GAF"/>
    <property type="match status" value="1"/>
</dbReference>
<dbReference type="GO" id="GO:0005524">
    <property type="term" value="F:ATP binding"/>
    <property type="evidence" value="ECO:0007669"/>
    <property type="project" value="UniProtKB-KW"/>
</dbReference>
<dbReference type="InterPro" id="IPR002078">
    <property type="entry name" value="Sigma_54_int"/>
</dbReference>
<dbReference type="Gene3D" id="1.10.8.60">
    <property type="match status" value="1"/>
</dbReference>
<dbReference type="Gene3D" id="1.10.10.60">
    <property type="entry name" value="Homeodomain-like"/>
    <property type="match status" value="1"/>
</dbReference>
<dbReference type="SUPFAM" id="SSF46689">
    <property type="entry name" value="Homeodomain-like"/>
    <property type="match status" value="1"/>
</dbReference>
<dbReference type="GO" id="GO:0043565">
    <property type="term" value="F:sequence-specific DNA binding"/>
    <property type="evidence" value="ECO:0007669"/>
    <property type="project" value="InterPro"/>
</dbReference>
<evidence type="ECO:0000256" key="4">
    <source>
        <dbReference type="ARBA" id="ARBA00023125"/>
    </source>
</evidence>
<dbReference type="InterPro" id="IPR027417">
    <property type="entry name" value="P-loop_NTPase"/>
</dbReference>
<evidence type="ECO:0000256" key="1">
    <source>
        <dbReference type="ARBA" id="ARBA00022741"/>
    </source>
</evidence>
<keyword evidence="4" id="KW-0238">DNA-binding</keyword>
<dbReference type="PROSITE" id="PS50045">
    <property type="entry name" value="SIGMA54_INTERACT_4"/>
    <property type="match status" value="1"/>
</dbReference>
<protein>
    <submittedName>
        <fullName evidence="7">Sigma-54 interacting regulator</fullName>
    </submittedName>
</protein>
<dbReference type="RefSeq" id="WP_077751551.1">
    <property type="nucleotide sequence ID" value="NZ_CP014782.1"/>
</dbReference>
<dbReference type="Pfam" id="PF25601">
    <property type="entry name" value="AAA_lid_14"/>
    <property type="match status" value="1"/>
</dbReference>
<dbReference type="STRING" id="225848.Sps_01044"/>
<dbReference type="InterPro" id="IPR003018">
    <property type="entry name" value="GAF"/>
</dbReference>
<dbReference type="InterPro" id="IPR058031">
    <property type="entry name" value="AAA_lid_NorR"/>
</dbReference>
<keyword evidence="8" id="KW-1185">Reference proteome</keyword>
<dbReference type="Pfam" id="PF00158">
    <property type="entry name" value="Sigma54_activat"/>
    <property type="match status" value="1"/>
</dbReference>